<evidence type="ECO:0000256" key="1">
    <source>
        <dbReference type="SAM" id="MobiDB-lite"/>
    </source>
</evidence>
<dbReference type="InterPro" id="IPR045670">
    <property type="entry name" value="DUF5916"/>
</dbReference>
<dbReference type="CDD" id="cd09618">
    <property type="entry name" value="CBM9_like_2"/>
    <property type="match status" value="1"/>
</dbReference>
<evidence type="ECO:0000313" key="5">
    <source>
        <dbReference type="Proteomes" id="UP000648239"/>
    </source>
</evidence>
<dbReference type="AlphaFoldDB" id="A0A8J7C3W5"/>
<reference evidence="4 5" key="1">
    <citation type="submission" date="2020-08" db="EMBL/GenBank/DDBJ databases">
        <title>Acidobacteriota in marine sediments use diverse sulfur dissimilation pathways.</title>
        <authorList>
            <person name="Wasmund K."/>
        </authorList>
    </citation>
    <scope>NUCLEOTIDE SEQUENCE [LARGE SCALE GENOMIC DNA]</scope>
    <source>
        <strain evidence="4">MAG AM4</strain>
    </source>
</reference>
<keyword evidence="2" id="KW-0732">Signal</keyword>
<evidence type="ECO:0000259" key="3">
    <source>
        <dbReference type="Pfam" id="PF19313"/>
    </source>
</evidence>
<feature type="signal peptide" evidence="2">
    <location>
        <begin position="1"/>
        <end position="19"/>
    </location>
</feature>
<proteinExistence type="predicted"/>
<dbReference type="Gene3D" id="2.60.40.1190">
    <property type="match status" value="1"/>
</dbReference>
<evidence type="ECO:0000256" key="2">
    <source>
        <dbReference type="SAM" id="SignalP"/>
    </source>
</evidence>
<sequence>MLRTALALLLTVTVLPALGAENGELTIPRLNSAPALEDFLSMAPTPEFEGMARVNGGFIQRDPVDGDPASQHTDVYLGYDDQNLYVVFVAFDDEPDKIRSHLSRRDNVHGDDIVEIQIDTFLDHRQAYTFLTNPAGVHWDAIWNEGGDFDRSWDTVWQARGKLTDSGYVASLTIPFKSLRFPDTEEQRWGFLLVRDIPRNNESSFYPQMTRRVQSRLAQEGVLSGIRGISPGRNAQINPYATARSFRLADGDNAVTGDFIRDQEFDGGLDAKMVFKDAMVLDLTANPDFSQVESDDPQITVNERFELFYPEKRPFFLENADYFRTPVNLLFTRRIVDPRAGARLTGKTGPHNLGVLFIDDEAPGRLDGTGRSAKVGALRYSRDIGLQSRIGALVTDRELADGYNRVASLDTRIKLGPNWLFSGQAATSSTRREGETSTTSGQLFDAKVDRSGRHLGNHSHINWVDSGFRTDLGFVSRVGIMNAHHKSSWTFWPEGKRLISWTPAAFVMTIEDTDGLRLDNHAEAEVDFQFRNQTQLELNCSTGRQRLRAQDHSELTEARDYPVDNCRVEFGTRFSSRLQAELSYDSGQVVNFAPPSGMEPFQADRSGWEAEISLLPVSPLRIDLTFISRKLDDPAGRG</sequence>
<protein>
    <submittedName>
        <fullName evidence="4">Carbohydrate binding family 9 domain-containing protein</fullName>
    </submittedName>
</protein>
<gene>
    <name evidence="4" type="ORF">IFK94_16425</name>
</gene>
<dbReference type="Proteomes" id="UP000648239">
    <property type="component" value="Unassembled WGS sequence"/>
</dbReference>
<accession>A0A8J7C3W5</accession>
<feature type="region of interest" description="Disordered" evidence="1">
    <location>
        <begin position="426"/>
        <end position="445"/>
    </location>
</feature>
<feature type="chain" id="PRO_5035268774" evidence="2">
    <location>
        <begin position="20"/>
        <end position="638"/>
    </location>
</feature>
<feature type="domain" description="DUF5916" evidence="3">
    <location>
        <begin position="261"/>
        <end position="335"/>
    </location>
</feature>
<name>A0A8J7C3W5_9BACT</name>
<dbReference type="EMBL" id="JACXWD010000170">
    <property type="protein sequence ID" value="MBD3869706.1"/>
    <property type="molecule type" value="Genomic_DNA"/>
</dbReference>
<feature type="non-terminal residue" evidence="4">
    <location>
        <position position="638"/>
    </location>
</feature>
<dbReference type="Pfam" id="PF19313">
    <property type="entry name" value="DUF5916"/>
    <property type="match status" value="1"/>
</dbReference>
<comment type="caution">
    <text evidence="4">The sequence shown here is derived from an EMBL/GenBank/DDBJ whole genome shotgun (WGS) entry which is preliminary data.</text>
</comment>
<organism evidence="4 5">
    <name type="scientific">Candidatus Polarisedimenticola svalbardensis</name>
    <dbReference type="NCBI Taxonomy" id="2886004"/>
    <lineage>
        <taxon>Bacteria</taxon>
        <taxon>Pseudomonadati</taxon>
        <taxon>Acidobacteriota</taxon>
        <taxon>Candidatus Polarisedimenticolia</taxon>
        <taxon>Candidatus Polarisedimenticolales</taxon>
        <taxon>Candidatus Polarisedimenticolaceae</taxon>
        <taxon>Candidatus Polarisedimenticola</taxon>
    </lineage>
</organism>
<dbReference type="SUPFAM" id="SSF49344">
    <property type="entry name" value="CBD9-like"/>
    <property type="match status" value="1"/>
</dbReference>
<evidence type="ECO:0000313" key="4">
    <source>
        <dbReference type="EMBL" id="MBD3869706.1"/>
    </source>
</evidence>